<dbReference type="NCBIfam" id="NF003588">
    <property type="entry name" value="PRK05254.1-1"/>
    <property type="match status" value="1"/>
</dbReference>
<evidence type="ECO:0000256" key="4">
    <source>
        <dbReference type="ARBA" id="ARBA00012030"/>
    </source>
</evidence>
<organism evidence="11 12">
    <name type="scientific">Paraoerskovia sediminicola</name>
    <dbReference type="NCBI Taxonomy" id="1138587"/>
    <lineage>
        <taxon>Bacteria</taxon>
        <taxon>Bacillati</taxon>
        <taxon>Actinomycetota</taxon>
        <taxon>Actinomycetes</taxon>
        <taxon>Micrococcales</taxon>
        <taxon>Cellulomonadaceae</taxon>
        <taxon>Paraoerskovia</taxon>
    </lineage>
</organism>
<evidence type="ECO:0000256" key="1">
    <source>
        <dbReference type="ARBA" id="ARBA00001400"/>
    </source>
</evidence>
<comment type="catalytic activity">
    <reaction evidence="1">
        <text>Hydrolyzes single-stranded DNA or mismatched double-stranded DNA and polynucleotides, releasing free uracil.</text>
        <dbReference type="EC" id="3.2.2.27"/>
    </reaction>
</comment>
<dbReference type="InterPro" id="IPR036895">
    <property type="entry name" value="Uracil-DNA_glycosylase-like_sf"/>
</dbReference>
<feature type="domain" description="Uracil-DNA glycosylase-like" evidence="10">
    <location>
        <begin position="80"/>
        <end position="160"/>
    </location>
</feature>
<dbReference type="EMBL" id="AP027729">
    <property type="protein sequence ID" value="BDZ42646.1"/>
    <property type="molecule type" value="Genomic_DNA"/>
</dbReference>
<keyword evidence="12" id="KW-1185">Reference proteome</keyword>
<reference evidence="12" key="1">
    <citation type="journal article" date="2019" name="Int. J. Syst. Evol. Microbiol.">
        <title>The Global Catalogue of Microorganisms (GCM) 10K type strain sequencing project: providing services to taxonomists for standard genome sequencing and annotation.</title>
        <authorList>
            <consortium name="The Broad Institute Genomics Platform"/>
            <consortium name="The Broad Institute Genome Sequencing Center for Infectious Disease"/>
            <person name="Wu L."/>
            <person name="Ma J."/>
        </authorList>
    </citation>
    <scope>NUCLEOTIDE SEQUENCE [LARGE SCALE GENOMIC DNA]</scope>
    <source>
        <strain evidence="12">NBRC 108565</strain>
    </source>
</reference>
<evidence type="ECO:0000256" key="7">
    <source>
        <dbReference type="ARBA" id="ARBA00023204"/>
    </source>
</evidence>
<evidence type="ECO:0000313" key="11">
    <source>
        <dbReference type="EMBL" id="BDZ42646.1"/>
    </source>
</evidence>
<comment type="function">
    <text evidence="2">Excises uracil residues from the DNA which can arise as a result of misincorporation of dUMP residues by DNA polymerase or due to deamination of cytosine.</text>
</comment>
<comment type="similarity">
    <text evidence="3">Belongs to the uracil-DNA glycosylase (UDG) superfamily. UNG family.</text>
</comment>
<evidence type="ECO:0000256" key="5">
    <source>
        <dbReference type="ARBA" id="ARBA00022763"/>
    </source>
</evidence>
<dbReference type="InterPro" id="IPR018085">
    <property type="entry name" value="Ura-DNA_Glyclase_AS"/>
</dbReference>
<evidence type="ECO:0000259" key="10">
    <source>
        <dbReference type="Pfam" id="PF03167"/>
    </source>
</evidence>
<keyword evidence="7" id="KW-0234">DNA repair</keyword>
<sequence length="168" mass="17816">MSEHPTHAHPGAPAPARTSQAPGDPDWTHGLDPAWVAALAPAEPALRAARRAVRQEVEQGRVVHPEPEDVLRAFRRPFADVRVLVVGQDPYPTPGHATGMAFAVRPDVRPVPRSLRNVYTELADDVGAPVPDHGDLTPWADQGVLLLNRVLTVRSGSPGPTAGSAGSP</sequence>
<evidence type="ECO:0000313" key="12">
    <source>
        <dbReference type="Proteomes" id="UP001321475"/>
    </source>
</evidence>
<dbReference type="InterPro" id="IPR005122">
    <property type="entry name" value="Uracil-DNA_glycosylase-like"/>
</dbReference>
<dbReference type="CDD" id="cd10027">
    <property type="entry name" value="UDG-F1-like"/>
    <property type="match status" value="1"/>
</dbReference>
<dbReference type="PROSITE" id="PS00130">
    <property type="entry name" value="U_DNA_GLYCOSYLASE"/>
    <property type="match status" value="1"/>
</dbReference>
<dbReference type="SUPFAM" id="SSF52141">
    <property type="entry name" value="Uracil-DNA glycosylase-like"/>
    <property type="match status" value="1"/>
</dbReference>
<dbReference type="InterPro" id="IPR002043">
    <property type="entry name" value="UDG_fam1"/>
</dbReference>
<accession>A0ABN6XGB9</accession>
<name>A0ABN6XGB9_9CELL</name>
<protein>
    <recommendedName>
        <fullName evidence="4">uracil-DNA glycosylase</fullName>
        <ecNumber evidence="4">3.2.2.27</ecNumber>
    </recommendedName>
</protein>
<dbReference type="Gene3D" id="3.40.470.10">
    <property type="entry name" value="Uracil-DNA glycosylase-like domain"/>
    <property type="match status" value="1"/>
</dbReference>
<dbReference type="PANTHER" id="PTHR11264:SF0">
    <property type="entry name" value="URACIL-DNA GLYCOSYLASE"/>
    <property type="match status" value="1"/>
</dbReference>
<keyword evidence="6" id="KW-0378">Hydrolase</keyword>
<gene>
    <name evidence="11" type="ORF">GCM10025865_19450</name>
</gene>
<dbReference type="Proteomes" id="UP001321475">
    <property type="component" value="Chromosome"/>
</dbReference>
<evidence type="ECO:0000256" key="8">
    <source>
        <dbReference type="PROSITE-ProRule" id="PRU10072"/>
    </source>
</evidence>
<feature type="region of interest" description="Disordered" evidence="9">
    <location>
        <begin position="1"/>
        <end position="31"/>
    </location>
</feature>
<feature type="active site" description="Proton acceptor" evidence="8">
    <location>
        <position position="89"/>
    </location>
</feature>
<dbReference type="EC" id="3.2.2.27" evidence="4"/>
<dbReference type="Pfam" id="PF03167">
    <property type="entry name" value="UDG"/>
    <property type="match status" value="1"/>
</dbReference>
<proteinExistence type="inferred from homology"/>
<evidence type="ECO:0000256" key="9">
    <source>
        <dbReference type="SAM" id="MobiDB-lite"/>
    </source>
</evidence>
<evidence type="ECO:0000256" key="3">
    <source>
        <dbReference type="ARBA" id="ARBA00008184"/>
    </source>
</evidence>
<evidence type="ECO:0000256" key="2">
    <source>
        <dbReference type="ARBA" id="ARBA00002631"/>
    </source>
</evidence>
<dbReference type="PANTHER" id="PTHR11264">
    <property type="entry name" value="URACIL-DNA GLYCOSYLASE"/>
    <property type="match status" value="1"/>
</dbReference>
<keyword evidence="5" id="KW-0227">DNA damage</keyword>
<evidence type="ECO:0000256" key="6">
    <source>
        <dbReference type="ARBA" id="ARBA00022801"/>
    </source>
</evidence>